<dbReference type="Proteomes" id="UP001620645">
    <property type="component" value="Unassembled WGS sequence"/>
</dbReference>
<protein>
    <recommendedName>
        <fullName evidence="3">F-box domain-containing protein</fullName>
    </recommendedName>
</protein>
<evidence type="ECO:0008006" key="3">
    <source>
        <dbReference type="Google" id="ProtNLM"/>
    </source>
</evidence>
<comment type="caution">
    <text evidence="1">The sequence shown here is derived from an EMBL/GenBank/DDBJ whole genome shotgun (WGS) entry which is preliminary data.</text>
</comment>
<dbReference type="EMBL" id="JBICCN010000078">
    <property type="protein sequence ID" value="KAL3096017.1"/>
    <property type="molecule type" value="Genomic_DNA"/>
</dbReference>
<sequence>MAHNCLPPELLFELVPFVPAKCAVPNVFSSCRLLHILLHSRVVKWKEWREKLKMNPIVAILNESYGLKHPLTKENMTINEAIANGLYRPETRKFINPNTGQEMDAFHSNQFYSISVIRDFVKLGALGVDAKNLADALEFYFLDPFRGVFRFFEYEMSLPEALKYGYLQIPRENETFSLTLSDCIEMNWINEKTGKFFSRPGEVPCTISHAIYFKNDGPPPILKRNVRECFDSTTNAWLTITEAIQRGILNAEMGRFTDQRSGEQMSFAVAHQRRLIQKPLTLTEAVERNVWSEGGGGRFQNGETRHTLLQAINCGFLDVDVRHILLGGEMLSIREALEREHLLPHGIIVSGNAFGRNLEQMTLRMAYERGILQGRVRYTIFDLIGFKQEGNPSLLSFNDAVKAKIIMICKSKSEKESVKFVRGHQMLSLEDAAKQGLVNPRLYKILTTRLGLRIKGKYLVLTSAVASSVLDASKGILVGPSNRREMSVRDAYADGFFEYAIDALHLAALLDVHPSLLTPATDA</sequence>
<dbReference type="SUPFAM" id="SSF75399">
    <property type="entry name" value="Plakin repeat"/>
    <property type="match status" value="4"/>
</dbReference>
<dbReference type="SMART" id="SM00250">
    <property type="entry name" value="PLEC"/>
    <property type="match status" value="5"/>
</dbReference>
<dbReference type="Gene3D" id="3.90.1290.10">
    <property type="entry name" value="Plakin repeat"/>
    <property type="match status" value="3"/>
</dbReference>
<dbReference type="AlphaFoldDB" id="A0ABD2JZE0"/>
<gene>
    <name evidence="1" type="ORF">niasHS_005776</name>
</gene>
<organism evidence="1 2">
    <name type="scientific">Heterodera schachtii</name>
    <name type="common">Sugarbeet cyst nematode worm</name>
    <name type="synonym">Tylenchus schachtii</name>
    <dbReference type="NCBI Taxonomy" id="97005"/>
    <lineage>
        <taxon>Eukaryota</taxon>
        <taxon>Metazoa</taxon>
        <taxon>Ecdysozoa</taxon>
        <taxon>Nematoda</taxon>
        <taxon>Chromadorea</taxon>
        <taxon>Rhabditida</taxon>
        <taxon>Tylenchina</taxon>
        <taxon>Tylenchomorpha</taxon>
        <taxon>Tylenchoidea</taxon>
        <taxon>Heteroderidae</taxon>
        <taxon>Heteroderinae</taxon>
        <taxon>Heterodera</taxon>
    </lineage>
</organism>
<keyword evidence="2" id="KW-1185">Reference proteome</keyword>
<proteinExistence type="predicted"/>
<accession>A0ABD2JZE0</accession>
<reference evidence="1 2" key="1">
    <citation type="submission" date="2024-10" db="EMBL/GenBank/DDBJ databases">
        <authorList>
            <person name="Kim D."/>
        </authorList>
    </citation>
    <scope>NUCLEOTIDE SEQUENCE [LARGE SCALE GENOMIC DNA]</scope>
    <source>
        <strain evidence="1">Taebaek</strain>
    </source>
</reference>
<dbReference type="InterPro" id="IPR035915">
    <property type="entry name" value="Plakin_repeat_sf"/>
</dbReference>
<evidence type="ECO:0000313" key="1">
    <source>
        <dbReference type="EMBL" id="KAL3096017.1"/>
    </source>
</evidence>
<name>A0ABD2JZE0_HETSC</name>
<dbReference type="InterPro" id="IPR001101">
    <property type="entry name" value="Plectin_repeat"/>
</dbReference>
<evidence type="ECO:0000313" key="2">
    <source>
        <dbReference type="Proteomes" id="UP001620645"/>
    </source>
</evidence>